<evidence type="ECO:0000313" key="3">
    <source>
        <dbReference type="Proteomes" id="UP000515804"/>
    </source>
</evidence>
<sequence length="269" mass="28802">MRQVFTSPRLENVEAVAGLLRAEGIEVRITNDRSYRGQRRSHFSYREDEEAPSPKPAVWIVNADEQPRARQLLRDAGLLDSSRDGTSSYLPLSALNDPAASAQEKKAKRKVRIRLGLLVVILVAIGFTIFGTRTPSPAVPAVAAAKPAPPPADIIPQSAEELSVYRVDMPTALAKRLVEETLATRKPAQACIAIDGRNPSPAFLQSLAAGNATLSASTACVDGATRISVSDYMTDGSGSGKATVQVDDDAARSLAVERDGTAWRILDAR</sequence>
<dbReference type="Proteomes" id="UP000515804">
    <property type="component" value="Chromosome"/>
</dbReference>
<protein>
    <recommendedName>
        <fullName evidence="4">DUF2007 domain-containing protein</fullName>
    </recommendedName>
</protein>
<evidence type="ECO:0000256" key="1">
    <source>
        <dbReference type="SAM" id="Phobius"/>
    </source>
</evidence>
<proteinExistence type="predicted"/>
<accession>A0A7G9SQX7</accession>
<keyword evidence="1" id="KW-0472">Membrane</keyword>
<reference evidence="2 3" key="1">
    <citation type="submission" date="2020-08" db="EMBL/GenBank/DDBJ databases">
        <title>Genome sequence of Thermomonas carbonis KCTC 42013T.</title>
        <authorList>
            <person name="Hyun D.-W."/>
            <person name="Bae J.-W."/>
        </authorList>
    </citation>
    <scope>NUCLEOTIDE SEQUENCE [LARGE SCALE GENOMIC DNA]</scope>
    <source>
        <strain evidence="2 3">KCTC 42013</strain>
    </source>
</reference>
<dbReference type="EMBL" id="CP060719">
    <property type="protein sequence ID" value="QNN70252.1"/>
    <property type="molecule type" value="Genomic_DNA"/>
</dbReference>
<dbReference type="RefSeq" id="WP_187552768.1">
    <property type="nucleotide sequence ID" value="NZ_BMZL01000001.1"/>
</dbReference>
<evidence type="ECO:0008006" key="4">
    <source>
        <dbReference type="Google" id="ProtNLM"/>
    </source>
</evidence>
<dbReference type="KEGG" id="tcn:H9L16_00970"/>
<organism evidence="2 3">
    <name type="scientific">Thermomonas carbonis</name>
    <dbReference type="NCBI Taxonomy" id="1463158"/>
    <lineage>
        <taxon>Bacteria</taxon>
        <taxon>Pseudomonadati</taxon>
        <taxon>Pseudomonadota</taxon>
        <taxon>Gammaproteobacteria</taxon>
        <taxon>Lysobacterales</taxon>
        <taxon>Lysobacteraceae</taxon>
        <taxon>Thermomonas</taxon>
    </lineage>
</organism>
<keyword evidence="1" id="KW-1133">Transmembrane helix</keyword>
<name>A0A7G9SQX7_9GAMM</name>
<gene>
    <name evidence="2" type="ORF">H9L16_00970</name>
</gene>
<feature type="transmembrane region" description="Helical" evidence="1">
    <location>
        <begin position="115"/>
        <end position="132"/>
    </location>
</feature>
<keyword evidence="1" id="KW-0812">Transmembrane</keyword>
<dbReference type="AlphaFoldDB" id="A0A7G9SQX7"/>
<evidence type="ECO:0000313" key="2">
    <source>
        <dbReference type="EMBL" id="QNN70252.1"/>
    </source>
</evidence>
<keyword evidence="3" id="KW-1185">Reference proteome</keyword>